<dbReference type="EMBL" id="KL660838">
    <property type="protein sequence ID" value="KFA61730.1"/>
    <property type="molecule type" value="Genomic_DNA"/>
</dbReference>
<dbReference type="SUPFAM" id="SSF51182">
    <property type="entry name" value="RmlC-like cupins"/>
    <property type="match status" value="1"/>
</dbReference>
<dbReference type="InterPro" id="IPR014710">
    <property type="entry name" value="RmlC-like_jellyroll"/>
</dbReference>
<evidence type="ECO:0008006" key="3">
    <source>
        <dbReference type="Google" id="ProtNLM"/>
    </source>
</evidence>
<dbReference type="Gene3D" id="2.60.120.10">
    <property type="entry name" value="Jelly Rolls"/>
    <property type="match status" value="1"/>
</dbReference>
<proteinExistence type="predicted"/>
<sequence length="90" mass="10311">MGRAHEEEVRSWGFNRVFTWTDTPDYYYSPHSHAGLTTHLIIDGEITLWYPEEAEREKKTFGPGSRVDVDAGRVHEVWVGKDGCTMVIGE</sequence>
<dbReference type="InParanoid" id="A0A084QCP5"/>
<name>A0A084QCP5_STAC4</name>
<dbReference type="InterPro" id="IPR011051">
    <property type="entry name" value="RmlC_Cupin_sf"/>
</dbReference>
<gene>
    <name evidence="1" type="ORF">S40285_08397</name>
</gene>
<evidence type="ECO:0000313" key="1">
    <source>
        <dbReference type="EMBL" id="KFA61730.1"/>
    </source>
</evidence>
<dbReference type="AlphaFoldDB" id="A0A084QCP5"/>
<keyword evidence="2" id="KW-1185">Reference proteome</keyword>
<dbReference type="HOGENOM" id="CLU_158082_0_0_1"/>
<accession>A0A084QCP5</accession>
<dbReference type="OMA" id="QVRSWGF"/>
<dbReference type="PANTHER" id="PTHR40434:SF1">
    <property type="entry name" value="CUPIN TYPE-1 DOMAIN-CONTAINING PROTEIN"/>
    <property type="match status" value="1"/>
</dbReference>
<reference evidence="1 2" key="1">
    <citation type="journal article" date="2014" name="BMC Genomics">
        <title>Comparative genome sequencing reveals chemotype-specific gene clusters in the toxigenic black mold Stachybotrys.</title>
        <authorList>
            <person name="Semeiks J."/>
            <person name="Borek D."/>
            <person name="Otwinowski Z."/>
            <person name="Grishin N.V."/>
        </authorList>
    </citation>
    <scope>NUCLEOTIDE SEQUENCE [LARGE SCALE GENOMIC DNA]</scope>
    <source>
        <strain evidence="1 2">IBT 40285</strain>
    </source>
</reference>
<dbReference type="OrthoDB" id="5270965at2759"/>
<dbReference type="PANTHER" id="PTHR40434">
    <property type="entry name" value="CUPIN_2 DOMAIN-CONTAINING PROTEIN"/>
    <property type="match status" value="1"/>
</dbReference>
<protein>
    <recommendedName>
        <fullName evidence="3">Cupin 2 conserved barrel domain-containing protein</fullName>
    </recommendedName>
</protein>
<dbReference type="Proteomes" id="UP000028524">
    <property type="component" value="Unassembled WGS sequence"/>
</dbReference>
<evidence type="ECO:0000313" key="2">
    <source>
        <dbReference type="Proteomes" id="UP000028524"/>
    </source>
</evidence>
<organism evidence="1 2">
    <name type="scientific">Stachybotrys chlorohalonatus (strain IBT 40285)</name>
    <dbReference type="NCBI Taxonomy" id="1283841"/>
    <lineage>
        <taxon>Eukaryota</taxon>
        <taxon>Fungi</taxon>
        <taxon>Dikarya</taxon>
        <taxon>Ascomycota</taxon>
        <taxon>Pezizomycotina</taxon>
        <taxon>Sordariomycetes</taxon>
        <taxon>Hypocreomycetidae</taxon>
        <taxon>Hypocreales</taxon>
        <taxon>Stachybotryaceae</taxon>
        <taxon>Stachybotrys</taxon>
    </lineage>
</organism>